<dbReference type="EMBL" id="LPUX01000055">
    <property type="protein sequence ID" value="OAP39942.1"/>
    <property type="molecule type" value="Genomic_DNA"/>
</dbReference>
<dbReference type="AlphaFoldDB" id="A0A178XYN5"/>
<accession>A0A178XYN5</accession>
<evidence type="ECO:0000313" key="2">
    <source>
        <dbReference type="EMBL" id="OAP39942.1"/>
    </source>
</evidence>
<evidence type="ECO:0000256" key="1">
    <source>
        <dbReference type="SAM" id="SignalP"/>
    </source>
</evidence>
<protein>
    <submittedName>
        <fullName evidence="2">Uncharacterized protein</fullName>
    </submittedName>
</protein>
<evidence type="ECO:0000313" key="3">
    <source>
        <dbReference type="Proteomes" id="UP000094025"/>
    </source>
</evidence>
<dbReference type="OrthoDB" id="7871245at2"/>
<comment type="caution">
    <text evidence="2">The sequence shown here is derived from an EMBL/GenBank/DDBJ whole genome shotgun (WGS) entry which is preliminary data.</text>
</comment>
<sequence length="100" mass="11074">MRGILFLLVGLSTTTLANAHDAPSGWKYPNSCCSNFDCRHVNQTAVSERPQGYIINATGEVLPYSDRRVRISPDGEYHWCSAAGEDHGRTICLFVPARAY</sequence>
<keyword evidence="3" id="KW-1185">Reference proteome</keyword>
<gene>
    <name evidence="2" type="ORF">AU381_10385</name>
</gene>
<reference evidence="2 3" key="1">
    <citation type="journal article" date="2016" name="Int. J. Syst. Evol. Microbiol.">
        <title>Ensifer glycinis sp. nov., an novel rhizobial species associated with Glycine spp.</title>
        <authorList>
            <person name="Yan H."/>
            <person name="Yan J."/>
            <person name="Sui X.H."/>
            <person name="Wang E.T."/>
            <person name="Chen W.X."/>
            <person name="Zhang X.X."/>
            <person name="Chen W.F."/>
        </authorList>
    </citation>
    <scope>NUCLEOTIDE SEQUENCE [LARGE SCALE GENOMIC DNA]</scope>
    <source>
        <strain evidence="2 3">CCBAU 23380</strain>
    </source>
</reference>
<proteinExistence type="predicted"/>
<feature type="chain" id="PRO_5008097354" evidence="1">
    <location>
        <begin position="20"/>
        <end position="100"/>
    </location>
</feature>
<feature type="signal peptide" evidence="1">
    <location>
        <begin position="1"/>
        <end position="19"/>
    </location>
</feature>
<organism evidence="2 3">
    <name type="scientific">Sinorhizobium glycinis</name>
    <dbReference type="NCBI Taxonomy" id="1472378"/>
    <lineage>
        <taxon>Bacteria</taxon>
        <taxon>Pseudomonadati</taxon>
        <taxon>Pseudomonadota</taxon>
        <taxon>Alphaproteobacteria</taxon>
        <taxon>Hyphomicrobiales</taxon>
        <taxon>Rhizobiaceae</taxon>
        <taxon>Sinorhizobium/Ensifer group</taxon>
        <taxon>Sinorhizobium</taxon>
    </lineage>
</organism>
<keyword evidence="1" id="KW-0732">Signal</keyword>
<name>A0A178XYN5_9HYPH</name>
<dbReference type="STRING" id="1472378.AU381_10385"/>
<dbReference type="RefSeq" id="WP_064242079.1">
    <property type="nucleotide sequence ID" value="NZ_LPUX01000055.1"/>
</dbReference>
<dbReference type="Proteomes" id="UP000094025">
    <property type="component" value="Unassembled WGS sequence"/>
</dbReference>